<sequence>IVSFEVGKRLRTKAVTMPIRFRGGDSDPGPLSSPTRPKGASARLNFGYYLGVSRNGTLRKKKPHLCIVVLP</sequence>
<name>K0SRM3_THAOC</name>
<dbReference type="EMBL" id="AGNL01018094">
    <property type="protein sequence ID" value="EJK63656.1"/>
    <property type="molecule type" value="Genomic_DNA"/>
</dbReference>
<evidence type="ECO:0000313" key="2">
    <source>
        <dbReference type="EMBL" id="EJK63656.1"/>
    </source>
</evidence>
<keyword evidence="3" id="KW-1185">Reference proteome</keyword>
<protein>
    <submittedName>
        <fullName evidence="2">Uncharacterized protein</fullName>
    </submittedName>
</protein>
<feature type="non-terminal residue" evidence="2">
    <location>
        <position position="1"/>
    </location>
</feature>
<dbReference type="Proteomes" id="UP000266841">
    <property type="component" value="Unassembled WGS sequence"/>
</dbReference>
<dbReference type="AlphaFoldDB" id="K0SRM3"/>
<evidence type="ECO:0000313" key="3">
    <source>
        <dbReference type="Proteomes" id="UP000266841"/>
    </source>
</evidence>
<proteinExistence type="predicted"/>
<comment type="caution">
    <text evidence="2">The sequence shown here is derived from an EMBL/GenBank/DDBJ whole genome shotgun (WGS) entry which is preliminary data.</text>
</comment>
<feature type="region of interest" description="Disordered" evidence="1">
    <location>
        <begin position="19"/>
        <end position="39"/>
    </location>
</feature>
<reference evidence="2 3" key="1">
    <citation type="journal article" date="2012" name="Genome Biol.">
        <title>Genome and low-iron response of an oceanic diatom adapted to chronic iron limitation.</title>
        <authorList>
            <person name="Lommer M."/>
            <person name="Specht M."/>
            <person name="Roy A.S."/>
            <person name="Kraemer L."/>
            <person name="Andreson R."/>
            <person name="Gutowska M.A."/>
            <person name="Wolf J."/>
            <person name="Bergner S.V."/>
            <person name="Schilhabel M.B."/>
            <person name="Klostermeier U.C."/>
            <person name="Beiko R.G."/>
            <person name="Rosenstiel P."/>
            <person name="Hippler M."/>
            <person name="Laroche J."/>
        </authorList>
    </citation>
    <scope>NUCLEOTIDE SEQUENCE [LARGE SCALE GENOMIC DNA]</scope>
    <source>
        <strain evidence="2 3">CCMP1005</strain>
    </source>
</reference>
<evidence type="ECO:0000256" key="1">
    <source>
        <dbReference type="SAM" id="MobiDB-lite"/>
    </source>
</evidence>
<gene>
    <name evidence="2" type="ORF">THAOC_15672</name>
</gene>
<accession>K0SRM3</accession>
<organism evidence="2 3">
    <name type="scientific">Thalassiosira oceanica</name>
    <name type="common">Marine diatom</name>
    <dbReference type="NCBI Taxonomy" id="159749"/>
    <lineage>
        <taxon>Eukaryota</taxon>
        <taxon>Sar</taxon>
        <taxon>Stramenopiles</taxon>
        <taxon>Ochrophyta</taxon>
        <taxon>Bacillariophyta</taxon>
        <taxon>Coscinodiscophyceae</taxon>
        <taxon>Thalassiosirophycidae</taxon>
        <taxon>Thalassiosirales</taxon>
        <taxon>Thalassiosiraceae</taxon>
        <taxon>Thalassiosira</taxon>
    </lineage>
</organism>